<evidence type="ECO:0000313" key="4">
    <source>
        <dbReference type="WBParaSite" id="NBR_0000147601-mRNA-1"/>
    </source>
</evidence>
<feature type="signal peptide" evidence="1">
    <location>
        <begin position="1"/>
        <end position="26"/>
    </location>
</feature>
<evidence type="ECO:0000256" key="1">
    <source>
        <dbReference type="SAM" id="SignalP"/>
    </source>
</evidence>
<gene>
    <name evidence="2" type="ORF">NBR_LOCUS1477</name>
</gene>
<dbReference type="Proteomes" id="UP000271162">
    <property type="component" value="Unassembled WGS sequence"/>
</dbReference>
<protein>
    <submittedName>
        <fullName evidence="4">Secreted RxLR effector peptide protein</fullName>
    </submittedName>
</protein>
<dbReference type="AlphaFoldDB" id="A0A0N4XG24"/>
<dbReference type="WBParaSite" id="NBR_0000147601-mRNA-1">
    <property type="protein sequence ID" value="NBR_0000147601-mRNA-1"/>
    <property type="gene ID" value="NBR_0000147601"/>
</dbReference>
<organism evidence="4">
    <name type="scientific">Nippostrongylus brasiliensis</name>
    <name type="common">Rat hookworm</name>
    <dbReference type="NCBI Taxonomy" id="27835"/>
    <lineage>
        <taxon>Eukaryota</taxon>
        <taxon>Metazoa</taxon>
        <taxon>Ecdysozoa</taxon>
        <taxon>Nematoda</taxon>
        <taxon>Chromadorea</taxon>
        <taxon>Rhabditida</taxon>
        <taxon>Rhabditina</taxon>
        <taxon>Rhabditomorpha</taxon>
        <taxon>Strongyloidea</taxon>
        <taxon>Heligmosomidae</taxon>
        <taxon>Nippostrongylus</taxon>
    </lineage>
</organism>
<keyword evidence="1" id="KW-0732">Signal</keyword>
<name>A0A0N4XG24_NIPBR</name>
<reference evidence="2 3" key="2">
    <citation type="submission" date="2018-11" db="EMBL/GenBank/DDBJ databases">
        <authorList>
            <consortium name="Pathogen Informatics"/>
        </authorList>
    </citation>
    <scope>NUCLEOTIDE SEQUENCE [LARGE SCALE GENOMIC DNA]</scope>
</reference>
<accession>A0A0N4XG24</accession>
<evidence type="ECO:0000313" key="2">
    <source>
        <dbReference type="EMBL" id="VDL64952.1"/>
    </source>
</evidence>
<feature type="chain" id="PRO_5043124580" evidence="1">
    <location>
        <begin position="27"/>
        <end position="100"/>
    </location>
</feature>
<evidence type="ECO:0000313" key="3">
    <source>
        <dbReference type="Proteomes" id="UP000271162"/>
    </source>
</evidence>
<dbReference type="EMBL" id="UYSL01001199">
    <property type="protein sequence ID" value="VDL64952.1"/>
    <property type="molecule type" value="Genomic_DNA"/>
</dbReference>
<reference evidence="4" key="1">
    <citation type="submission" date="2017-02" db="UniProtKB">
        <authorList>
            <consortium name="WormBaseParasite"/>
        </authorList>
    </citation>
    <scope>IDENTIFICATION</scope>
</reference>
<proteinExistence type="predicted"/>
<keyword evidence="3" id="KW-1185">Reference proteome</keyword>
<sequence length="100" mass="11330">MRFLQTFGWTMVALVALIVVLLPSSALVRTAVIEKASAAESPKGEQHSLRLTLLRQISPRFSPERRKNLFHAGVNETNLELYAKKKQKNWSLGSRTNLLR</sequence>